<feature type="transmembrane region" description="Helical" evidence="3">
    <location>
        <begin position="327"/>
        <end position="353"/>
    </location>
</feature>
<comment type="similarity">
    <text evidence="1">Belongs to the CcmF/CycK/Ccl1/NrfE/CcsA family.</text>
</comment>
<feature type="transmembrane region" description="Helical" evidence="3">
    <location>
        <begin position="192"/>
        <end position="212"/>
    </location>
</feature>
<gene>
    <name evidence="6" type="ordered locus">Pyrfu_0397</name>
</gene>
<dbReference type="Pfam" id="PF01578">
    <property type="entry name" value="Cytochrom_C_asm"/>
    <property type="match status" value="1"/>
</dbReference>
<keyword evidence="3" id="KW-0472">Membrane</keyword>
<feature type="transmembrane region" description="Helical" evidence="3">
    <location>
        <begin position="79"/>
        <end position="107"/>
    </location>
</feature>
<dbReference type="OrthoDB" id="15291at2157"/>
<feature type="transmembrane region" description="Helical" evidence="3">
    <location>
        <begin position="158"/>
        <end position="185"/>
    </location>
</feature>
<evidence type="ECO:0000259" key="4">
    <source>
        <dbReference type="Pfam" id="PF01578"/>
    </source>
</evidence>
<dbReference type="PRINTS" id="PR01410">
    <property type="entry name" value="CCBIOGENESIS"/>
</dbReference>
<accession>G0EG21</accession>
<dbReference type="InParanoid" id="G0EG21"/>
<feature type="transmembrane region" description="Helical" evidence="3">
    <location>
        <begin position="255"/>
        <end position="274"/>
    </location>
</feature>
<dbReference type="InterPro" id="IPR002541">
    <property type="entry name" value="Cyt_c_assembly"/>
</dbReference>
<dbReference type="AlphaFoldDB" id="G0EG21"/>
<keyword evidence="3" id="KW-1133">Transmembrane helix</keyword>
<reference evidence="6 7" key="1">
    <citation type="journal article" date="2011" name="Stand. Genomic Sci.">
        <title>Complete genome sequence of the hyperthermophilic chemolithoautotroph Pyrolobus fumarii type strain (1A).</title>
        <authorList>
            <person name="Anderson I."/>
            <person name="Goker M."/>
            <person name="Nolan M."/>
            <person name="Lucas S."/>
            <person name="Hammon N."/>
            <person name="Deshpande S."/>
            <person name="Cheng J.F."/>
            <person name="Tapia R."/>
            <person name="Han C."/>
            <person name="Goodwin L."/>
            <person name="Pitluck S."/>
            <person name="Huntemann M."/>
            <person name="Liolios K."/>
            <person name="Ivanova N."/>
            <person name="Pagani I."/>
            <person name="Mavromatis K."/>
            <person name="Ovchinikova G."/>
            <person name="Pati A."/>
            <person name="Chen A."/>
            <person name="Palaniappan K."/>
            <person name="Land M."/>
            <person name="Hauser L."/>
            <person name="Brambilla E.M."/>
            <person name="Huber H."/>
            <person name="Yasawong M."/>
            <person name="Rohde M."/>
            <person name="Spring S."/>
            <person name="Abt B."/>
            <person name="Sikorski J."/>
            <person name="Wirth R."/>
            <person name="Detter J.C."/>
            <person name="Woyke T."/>
            <person name="Bristow J."/>
            <person name="Eisen J.A."/>
            <person name="Markowitz V."/>
            <person name="Hugenholtz P."/>
            <person name="Kyrpides N.C."/>
            <person name="Klenk H.P."/>
            <person name="Lapidus A."/>
        </authorList>
    </citation>
    <scope>NUCLEOTIDE SEQUENCE [LARGE SCALE GENOMIC DNA]</scope>
    <source>
        <strain evidence="7">DSM 11204 / 1A</strain>
    </source>
</reference>
<dbReference type="HOGENOM" id="CLU_332795_0_0_2"/>
<organism evidence="6 7">
    <name type="scientific">Pyrolobus fumarii (strain DSM 11204 / 1A)</name>
    <dbReference type="NCBI Taxonomy" id="694429"/>
    <lineage>
        <taxon>Archaea</taxon>
        <taxon>Thermoproteota</taxon>
        <taxon>Thermoprotei</taxon>
        <taxon>Desulfurococcales</taxon>
        <taxon>Pyrodictiaceae</taxon>
        <taxon>Pyrolobus</taxon>
    </lineage>
</organism>
<evidence type="ECO:0000313" key="6">
    <source>
        <dbReference type="EMBL" id="AEM38269.1"/>
    </source>
</evidence>
<evidence type="ECO:0000313" key="7">
    <source>
        <dbReference type="Proteomes" id="UP000001037"/>
    </source>
</evidence>
<keyword evidence="3" id="KW-0812">Transmembrane</keyword>
<dbReference type="Pfam" id="PF16327">
    <property type="entry name" value="CcmF_C"/>
    <property type="match status" value="1"/>
</dbReference>
<dbReference type="GO" id="GO:0020037">
    <property type="term" value="F:heme binding"/>
    <property type="evidence" value="ECO:0007669"/>
    <property type="project" value="InterPro"/>
</dbReference>
<feature type="transmembrane region" description="Helical" evidence="3">
    <location>
        <begin position="373"/>
        <end position="391"/>
    </location>
</feature>
<dbReference type="eggNOG" id="arCOG00268">
    <property type="taxonomic scope" value="Archaea"/>
</dbReference>
<feature type="domain" description="Cytochrome c-type biogenesis protein CcmF C-terminal" evidence="5">
    <location>
        <begin position="358"/>
        <end position="517"/>
    </location>
</feature>
<dbReference type="GO" id="GO:0017004">
    <property type="term" value="P:cytochrome complex assembly"/>
    <property type="evidence" value="ECO:0007669"/>
    <property type="project" value="UniProtKB-KW"/>
</dbReference>
<dbReference type="Proteomes" id="UP000001037">
    <property type="component" value="Chromosome"/>
</dbReference>
<evidence type="ECO:0000256" key="3">
    <source>
        <dbReference type="SAM" id="Phobius"/>
    </source>
</evidence>
<dbReference type="GeneID" id="11140044"/>
<keyword evidence="2" id="KW-0201">Cytochrome c-type biogenesis</keyword>
<evidence type="ECO:0000256" key="1">
    <source>
        <dbReference type="ARBA" id="ARBA00009186"/>
    </source>
</evidence>
<proteinExistence type="inferred from homology"/>
<dbReference type="KEGG" id="pfm:Pyrfu_0397"/>
<dbReference type="PANTHER" id="PTHR43653">
    <property type="entry name" value="CYTOCHROME C ASSEMBLY PROTEIN-RELATED"/>
    <property type="match status" value="1"/>
</dbReference>
<feature type="transmembrane region" description="Helical" evidence="3">
    <location>
        <begin position="6"/>
        <end position="26"/>
    </location>
</feature>
<evidence type="ECO:0000256" key="2">
    <source>
        <dbReference type="ARBA" id="ARBA00022748"/>
    </source>
</evidence>
<feature type="transmembrane region" description="Helical" evidence="3">
    <location>
        <begin position="477"/>
        <end position="498"/>
    </location>
</feature>
<feature type="transmembrane region" description="Helical" evidence="3">
    <location>
        <begin position="434"/>
        <end position="456"/>
    </location>
</feature>
<feature type="transmembrane region" description="Helical" evidence="3">
    <location>
        <begin position="1002"/>
        <end position="1025"/>
    </location>
</feature>
<dbReference type="InterPro" id="IPR032523">
    <property type="entry name" value="CcmF_C"/>
</dbReference>
<sequence>MSDFVGYHYTIIPAVALLALLAYSSLEALRGRLAKSKKMLMLSALLAIAAWVVYTIPFVTRDYSLKPVYESTSEALPEWLLPATAWSTGGGSLYLYAVIAAIGAYLVARSVENNRVYLAVAPWLSGVALIAAILYGAFDLNPNPQLTGMGLNPLLKSFWIYPHPLTTFGGYALLAVSTFALALGLRSRSITVVYEIGWAMLTLGIMLGGLWSYETFGWGGYWAWDPVETAELMVWLAATTVPHVMVALPSLAPGVAALTTSTVYLAMYVTRTGLSPLHSFAAPGIASLTLISVSMALLVLSLYLLVKAEGVAREVRKWVRTPFNLGMGIATIALLLATLFVTSSLLMPSIFTAVGQRATAPTMDSGIRFYHPVLYPVALALLTGIAIAFIGDRLGWRGIASLMASVALAAVLLAYRVASGGLTLAPLSPQATNIMMVVGIVFAATTIVSTLVFIALRIRDSLKSGARIPTDHYLGIALIHLGFALVLLGVFLGGTYSYNQAYFESYTLKPGDSIQLPGGKLLVFEGYEYGVIEEPVDIFTPYAGRSSTYFLAQDALLTLHFDVASLYKSYMEGKRLWNSDPRVLLVRSLEDKTFHMNGSIVLCPEGCSATISYRDIVNNITSTLSSDNTSIVLENVTLSFAIEPWTTRGAVVGTVVAVYVNSSNATLYAKGVAKDLQLGSHMFYLVMFDKSVNITVQGVGVLEVRGIGFYVTPESLRKKEARIVGNDTLVLGPVIGFVADGTLYANGIRVNVGLAKTLPASIAYYILVNSNERLKSLIEAIANSTLASILTNSSIILRAANYTGCETYHPLVYQMSHNVFIHLRGGCIDAPRFVPATAYVKLKFAIVDPESGARLEVPAILRFEVNGEIQGIHGLVSEVLHAPLGVTDVYIAVHPPSVQSDVSFLLPMGQLYTPVFHDLAVYYLHEAFKVIKDPVKRLALAALIASGLQLDNARRMDPNLRGVILEADAIALYLLAEKYSVDKSPLVTEGVVVEVKLVPGAILVWSGSIVMALAAVIAAAARLAGGRVGRQ</sequence>
<feature type="transmembrane region" description="Helical" evidence="3">
    <location>
        <begin position="38"/>
        <end position="59"/>
    </location>
</feature>
<evidence type="ECO:0000259" key="5">
    <source>
        <dbReference type="Pfam" id="PF16327"/>
    </source>
</evidence>
<keyword evidence="7" id="KW-1185">Reference proteome</keyword>
<dbReference type="GO" id="GO:0016020">
    <property type="term" value="C:membrane"/>
    <property type="evidence" value="ECO:0007669"/>
    <property type="project" value="InterPro"/>
</dbReference>
<feature type="transmembrane region" description="Helical" evidence="3">
    <location>
        <begin position="398"/>
        <end position="418"/>
    </location>
</feature>
<dbReference type="STRING" id="694429.Pyrfu_0397"/>
<dbReference type="PANTHER" id="PTHR43653:SF1">
    <property type="entry name" value="CYTOCHROME C-TYPE BIOGENESIS PROTEIN CCMF"/>
    <property type="match status" value="1"/>
</dbReference>
<dbReference type="GO" id="GO:0015232">
    <property type="term" value="F:heme transmembrane transporter activity"/>
    <property type="evidence" value="ECO:0007669"/>
    <property type="project" value="InterPro"/>
</dbReference>
<dbReference type="RefSeq" id="WP_014025946.1">
    <property type="nucleotide sequence ID" value="NC_015931.1"/>
</dbReference>
<dbReference type="EMBL" id="CP002838">
    <property type="protein sequence ID" value="AEM38269.1"/>
    <property type="molecule type" value="Genomic_DNA"/>
</dbReference>
<protein>
    <submittedName>
        <fullName evidence="6">Cytochrome c assembly protein</fullName>
    </submittedName>
</protein>
<feature type="transmembrane region" description="Helical" evidence="3">
    <location>
        <begin position="116"/>
        <end position="138"/>
    </location>
</feature>
<feature type="transmembrane region" description="Helical" evidence="3">
    <location>
        <begin position="280"/>
        <end position="306"/>
    </location>
</feature>
<name>G0EG21_PYRF1</name>
<dbReference type="InterPro" id="IPR003567">
    <property type="entry name" value="Cyt_c_biogenesis"/>
</dbReference>
<feature type="domain" description="Cytochrome c assembly protein" evidence="4">
    <location>
        <begin position="91"/>
        <end position="268"/>
    </location>
</feature>